<proteinExistence type="inferred from homology"/>
<dbReference type="InterPro" id="IPR029045">
    <property type="entry name" value="ClpP/crotonase-like_dom_sf"/>
</dbReference>
<evidence type="ECO:0000256" key="7">
    <source>
        <dbReference type="RuleBase" id="RU003567"/>
    </source>
</evidence>
<dbReference type="SUPFAM" id="SSF52096">
    <property type="entry name" value="ClpP/crotonase"/>
    <property type="match status" value="1"/>
</dbReference>
<dbReference type="AlphaFoldDB" id="A0AAE1TGD8"/>
<comment type="catalytic activity">
    <reaction evidence="5 6">
        <text>Hydrolysis of proteins to small peptides in the presence of ATP and magnesium. alpha-casein is the usual test substrate. In the absence of ATP, only oligopeptides shorter than five residues are hydrolyzed (such as succinyl-Leu-Tyr-|-NHMec, and Leu-Tyr-Leu-|-Tyr-Trp, in which cleavage of the -Tyr-|-Leu- and -Tyr-|-Trp bonds also occurs).</text>
        <dbReference type="EC" id="3.4.21.92"/>
    </reaction>
</comment>
<dbReference type="InterPro" id="IPR001907">
    <property type="entry name" value="ClpP"/>
</dbReference>
<name>A0AAE1TGD8_9FABA</name>
<evidence type="ECO:0000256" key="4">
    <source>
        <dbReference type="ARBA" id="ARBA00022825"/>
    </source>
</evidence>
<dbReference type="GO" id="GO:0004176">
    <property type="term" value="F:ATP-dependent peptidase activity"/>
    <property type="evidence" value="ECO:0007669"/>
    <property type="project" value="InterPro"/>
</dbReference>
<dbReference type="GO" id="GO:0009532">
    <property type="term" value="C:plastid stroma"/>
    <property type="evidence" value="ECO:0007669"/>
    <property type="project" value="UniProtKB-ARBA"/>
</dbReference>
<sequence>MEVSVTCATSKSRPMCFNRGLLPSQIRSFTAIKTTDSIATGRNSKGRRKSISVANAFNESTASRHTLSSNWDVDLCQNYSATPAQLLPRFEELDTTNMLLRQRIVFLGSPVDDMTADFVISQLLLLDVEDPKKDIKLFINSPGGSITAAMGIYDAMKLCKADISTICVGLAASTGAFILASGTKGKRFCMPNGRVMIHQPLGSSSGGLAEICISIRELSYQKTKINKILSRVTGKSLEQIEEDTYYDKFMNAWEAKEYGLIDGVIDDGKPGLIAPVAEAIPPPQPYLLGLFNAEGLREAKKKMPSEHKFLQKALEGGQISDGDKDPEQAKETPSAV</sequence>
<dbReference type="PANTHER" id="PTHR10381:SF50">
    <property type="entry name" value="ATP-DEPENDENT CLP PROTEASE PROTEOLYTIC SUBUNIT 3, CHLOROPLASTIC"/>
    <property type="match status" value="1"/>
</dbReference>
<dbReference type="CDD" id="cd07017">
    <property type="entry name" value="S14_ClpP_2"/>
    <property type="match status" value="1"/>
</dbReference>
<evidence type="ECO:0000256" key="3">
    <source>
        <dbReference type="ARBA" id="ARBA00022801"/>
    </source>
</evidence>
<dbReference type="InterPro" id="IPR023562">
    <property type="entry name" value="ClpP/TepA"/>
</dbReference>
<comment type="similarity">
    <text evidence="1 7">Belongs to the peptidase S14 family.</text>
</comment>
<keyword evidence="2" id="KW-0645">Protease</keyword>
<evidence type="ECO:0000256" key="8">
    <source>
        <dbReference type="SAM" id="MobiDB-lite"/>
    </source>
</evidence>
<dbReference type="PANTHER" id="PTHR10381">
    <property type="entry name" value="ATP-DEPENDENT CLP PROTEASE PROTEOLYTIC SUBUNIT"/>
    <property type="match status" value="1"/>
</dbReference>
<dbReference type="Pfam" id="PF00574">
    <property type="entry name" value="CLP_protease"/>
    <property type="match status" value="1"/>
</dbReference>
<reference evidence="9" key="1">
    <citation type="submission" date="2023-10" db="EMBL/GenBank/DDBJ databases">
        <title>Chromosome-level genome of the transformable northern wattle, Acacia crassicarpa.</title>
        <authorList>
            <person name="Massaro I."/>
            <person name="Sinha N.R."/>
            <person name="Poethig S."/>
            <person name="Leichty A.R."/>
        </authorList>
    </citation>
    <scope>NUCLEOTIDE SEQUENCE</scope>
    <source>
        <strain evidence="9">Acra3RX</strain>
        <tissue evidence="9">Leaf</tissue>
    </source>
</reference>
<gene>
    <name evidence="9" type="ORF">QN277_001032</name>
</gene>
<dbReference type="GO" id="GO:0009368">
    <property type="term" value="C:endopeptidase Clp complex"/>
    <property type="evidence" value="ECO:0007669"/>
    <property type="project" value="TreeGrafter"/>
</dbReference>
<dbReference type="HAMAP" id="MF_00444">
    <property type="entry name" value="ClpP"/>
    <property type="match status" value="1"/>
</dbReference>
<evidence type="ECO:0000256" key="2">
    <source>
        <dbReference type="ARBA" id="ARBA00022670"/>
    </source>
</evidence>
<dbReference type="PROSITE" id="PS00382">
    <property type="entry name" value="CLP_PROTEASE_HIS"/>
    <property type="match status" value="1"/>
</dbReference>
<feature type="region of interest" description="Disordered" evidence="8">
    <location>
        <begin position="311"/>
        <end position="336"/>
    </location>
</feature>
<dbReference type="Proteomes" id="UP001293593">
    <property type="component" value="Unassembled WGS sequence"/>
</dbReference>
<dbReference type="PRINTS" id="PR00127">
    <property type="entry name" value="CLPPROTEASEP"/>
</dbReference>
<organism evidence="9 10">
    <name type="scientific">Acacia crassicarpa</name>
    <name type="common">northern wattle</name>
    <dbReference type="NCBI Taxonomy" id="499986"/>
    <lineage>
        <taxon>Eukaryota</taxon>
        <taxon>Viridiplantae</taxon>
        <taxon>Streptophyta</taxon>
        <taxon>Embryophyta</taxon>
        <taxon>Tracheophyta</taxon>
        <taxon>Spermatophyta</taxon>
        <taxon>Magnoliopsida</taxon>
        <taxon>eudicotyledons</taxon>
        <taxon>Gunneridae</taxon>
        <taxon>Pentapetalae</taxon>
        <taxon>rosids</taxon>
        <taxon>fabids</taxon>
        <taxon>Fabales</taxon>
        <taxon>Fabaceae</taxon>
        <taxon>Caesalpinioideae</taxon>
        <taxon>mimosoid clade</taxon>
        <taxon>Acacieae</taxon>
        <taxon>Acacia</taxon>
    </lineage>
</organism>
<dbReference type="GO" id="GO:0051117">
    <property type="term" value="F:ATPase binding"/>
    <property type="evidence" value="ECO:0007669"/>
    <property type="project" value="TreeGrafter"/>
</dbReference>
<dbReference type="Gene3D" id="3.90.226.10">
    <property type="entry name" value="2-enoyl-CoA Hydratase, Chain A, domain 1"/>
    <property type="match status" value="1"/>
</dbReference>
<accession>A0AAE1TGD8</accession>
<evidence type="ECO:0000313" key="9">
    <source>
        <dbReference type="EMBL" id="KAK4284163.1"/>
    </source>
</evidence>
<feature type="compositionally biased region" description="Basic and acidic residues" evidence="8">
    <location>
        <begin position="321"/>
        <end position="330"/>
    </location>
</feature>
<feature type="active site" evidence="6">
    <location>
        <position position="198"/>
    </location>
</feature>
<evidence type="ECO:0000256" key="5">
    <source>
        <dbReference type="ARBA" id="ARBA00034021"/>
    </source>
</evidence>
<protein>
    <recommendedName>
        <fullName evidence="7">ATP-dependent Clp protease proteolytic subunit</fullName>
    </recommendedName>
</protein>
<evidence type="ECO:0000256" key="6">
    <source>
        <dbReference type="PROSITE-ProRule" id="PRU10086"/>
    </source>
</evidence>
<evidence type="ECO:0000313" key="10">
    <source>
        <dbReference type="Proteomes" id="UP001293593"/>
    </source>
</evidence>
<keyword evidence="3" id="KW-0378">Hydrolase</keyword>
<comment type="caution">
    <text evidence="9">The sequence shown here is derived from an EMBL/GenBank/DDBJ whole genome shotgun (WGS) entry which is preliminary data.</text>
</comment>
<evidence type="ECO:0000256" key="1">
    <source>
        <dbReference type="ARBA" id="ARBA00007039"/>
    </source>
</evidence>
<dbReference type="EMBL" id="JAWXYG010000001">
    <property type="protein sequence ID" value="KAK4284163.1"/>
    <property type="molecule type" value="Genomic_DNA"/>
</dbReference>
<keyword evidence="4" id="KW-0720">Serine protease</keyword>
<dbReference type="GO" id="GO:0006515">
    <property type="term" value="P:protein quality control for misfolded or incompletely synthesized proteins"/>
    <property type="evidence" value="ECO:0007669"/>
    <property type="project" value="TreeGrafter"/>
</dbReference>
<dbReference type="GO" id="GO:0004252">
    <property type="term" value="F:serine-type endopeptidase activity"/>
    <property type="evidence" value="ECO:0007669"/>
    <property type="project" value="UniProtKB-EC"/>
</dbReference>
<keyword evidence="10" id="KW-1185">Reference proteome</keyword>
<dbReference type="InterPro" id="IPR033135">
    <property type="entry name" value="ClpP_His_AS"/>
</dbReference>